<dbReference type="Pfam" id="PF00069">
    <property type="entry name" value="Pkinase"/>
    <property type="match status" value="2"/>
</dbReference>
<evidence type="ECO:0000259" key="6">
    <source>
        <dbReference type="PROSITE" id="PS50011"/>
    </source>
</evidence>
<keyword evidence="4" id="KW-0418">Kinase</keyword>
<dbReference type="GO" id="GO:0004674">
    <property type="term" value="F:protein serine/threonine kinase activity"/>
    <property type="evidence" value="ECO:0007669"/>
    <property type="project" value="UniProtKB-KW"/>
</dbReference>
<dbReference type="InterPro" id="IPR011009">
    <property type="entry name" value="Kinase-like_dom_sf"/>
</dbReference>
<evidence type="ECO:0000256" key="4">
    <source>
        <dbReference type="ARBA" id="ARBA00022777"/>
    </source>
</evidence>
<comment type="caution">
    <text evidence="7">The sequence shown here is derived from an EMBL/GenBank/DDBJ whole genome shotgun (WGS) entry which is preliminary data.</text>
</comment>
<gene>
    <name evidence="7" type="ORF">INT46_000975</name>
</gene>
<reference evidence="7" key="1">
    <citation type="submission" date="2020-12" db="EMBL/GenBank/DDBJ databases">
        <title>Metabolic potential, ecology and presence of endohyphal bacteria is reflected in genomic diversity of Mucoromycotina.</title>
        <authorList>
            <person name="Muszewska A."/>
            <person name="Okrasinska A."/>
            <person name="Steczkiewicz K."/>
            <person name="Drgas O."/>
            <person name="Orlowska M."/>
            <person name="Perlinska-Lenart U."/>
            <person name="Aleksandrzak-Piekarczyk T."/>
            <person name="Szatraj K."/>
            <person name="Zielenkiewicz U."/>
            <person name="Pilsyk S."/>
            <person name="Malc E."/>
            <person name="Mieczkowski P."/>
            <person name="Kruszewska J.S."/>
            <person name="Biernat P."/>
            <person name="Pawlowska J."/>
        </authorList>
    </citation>
    <scope>NUCLEOTIDE SEQUENCE</scope>
    <source>
        <strain evidence="7">CBS 226.32</strain>
    </source>
</reference>
<keyword evidence="2" id="KW-0808">Transferase</keyword>
<keyword evidence="5" id="KW-0067">ATP-binding</keyword>
<dbReference type="AlphaFoldDB" id="A0A8H7URF8"/>
<keyword evidence="1" id="KW-0723">Serine/threonine-protein kinase</keyword>
<evidence type="ECO:0000313" key="7">
    <source>
        <dbReference type="EMBL" id="KAG2192815.1"/>
    </source>
</evidence>
<evidence type="ECO:0000256" key="2">
    <source>
        <dbReference type="ARBA" id="ARBA00022679"/>
    </source>
</evidence>
<organism evidence="7 8">
    <name type="scientific">Mucor plumbeus</name>
    <dbReference type="NCBI Taxonomy" id="97098"/>
    <lineage>
        <taxon>Eukaryota</taxon>
        <taxon>Fungi</taxon>
        <taxon>Fungi incertae sedis</taxon>
        <taxon>Mucoromycota</taxon>
        <taxon>Mucoromycotina</taxon>
        <taxon>Mucoromycetes</taxon>
        <taxon>Mucorales</taxon>
        <taxon>Mucorineae</taxon>
        <taxon>Mucoraceae</taxon>
        <taxon>Mucor</taxon>
    </lineage>
</organism>
<dbReference type="PANTHER" id="PTHR11584">
    <property type="entry name" value="SERINE/THREONINE PROTEIN KINASE"/>
    <property type="match status" value="1"/>
</dbReference>
<feature type="domain" description="Protein kinase" evidence="6">
    <location>
        <begin position="1"/>
        <end position="177"/>
    </location>
</feature>
<sequence>MKEVNILKTLSHKNIVKYFGIIPNQYNLNIVLERAENGSLKSILKAFGAFPEKLMVSFCTKILNDLDYLRENQVVHLDADTISGTPNWMTPEVVELKGATAKWDIWSFGCTCIELVTGKPLYSDLLAMSAMFHIVEGKYPPFSENISQEMKDFLIYFFQKDPDNRKSSLKLQNLQWITVNSQQKQQKQQQQQQQQQQKKRNLQKCVSTRYNITPSIKYCFLNDTTIQQYQYPHESTVITIEENSAVSSH</sequence>
<dbReference type="GO" id="GO:0005524">
    <property type="term" value="F:ATP binding"/>
    <property type="evidence" value="ECO:0007669"/>
    <property type="project" value="UniProtKB-KW"/>
</dbReference>
<evidence type="ECO:0000313" key="8">
    <source>
        <dbReference type="Proteomes" id="UP000650833"/>
    </source>
</evidence>
<dbReference type="InterPro" id="IPR000719">
    <property type="entry name" value="Prot_kinase_dom"/>
</dbReference>
<evidence type="ECO:0000256" key="1">
    <source>
        <dbReference type="ARBA" id="ARBA00022527"/>
    </source>
</evidence>
<dbReference type="PANTHER" id="PTHR11584:SF369">
    <property type="entry name" value="MITOGEN-ACTIVATED PROTEIN KINASE KINASE KINASE 19-RELATED"/>
    <property type="match status" value="1"/>
</dbReference>
<dbReference type="PROSITE" id="PS50011">
    <property type="entry name" value="PROTEIN_KINASE_DOM"/>
    <property type="match status" value="1"/>
</dbReference>
<keyword evidence="8" id="KW-1185">Reference proteome</keyword>
<dbReference type="OrthoDB" id="8693905at2759"/>
<dbReference type="EMBL" id="JAEPRC010000693">
    <property type="protein sequence ID" value="KAG2192815.1"/>
    <property type="molecule type" value="Genomic_DNA"/>
</dbReference>
<evidence type="ECO:0000256" key="3">
    <source>
        <dbReference type="ARBA" id="ARBA00022741"/>
    </source>
</evidence>
<evidence type="ECO:0000256" key="5">
    <source>
        <dbReference type="ARBA" id="ARBA00022840"/>
    </source>
</evidence>
<accession>A0A8H7URF8</accession>
<keyword evidence="3" id="KW-0547">Nucleotide-binding</keyword>
<dbReference type="Gene3D" id="1.10.510.10">
    <property type="entry name" value="Transferase(Phosphotransferase) domain 1"/>
    <property type="match status" value="2"/>
</dbReference>
<dbReference type="Proteomes" id="UP000650833">
    <property type="component" value="Unassembled WGS sequence"/>
</dbReference>
<protein>
    <recommendedName>
        <fullName evidence="6">Protein kinase domain-containing protein</fullName>
    </recommendedName>
</protein>
<proteinExistence type="predicted"/>
<name>A0A8H7URF8_9FUNG</name>
<dbReference type="SUPFAM" id="SSF56112">
    <property type="entry name" value="Protein kinase-like (PK-like)"/>
    <property type="match status" value="1"/>
</dbReference>